<dbReference type="GO" id="GO:0035556">
    <property type="term" value="P:intracellular signal transduction"/>
    <property type="evidence" value="ECO:0007669"/>
    <property type="project" value="TreeGrafter"/>
</dbReference>
<feature type="domain" description="Protein kinase" evidence="7">
    <location>
        <begin position="121"/>
        <end position="379"/>
    </location>
</feature>
<dbReference type="InterPro" id="IPR017441">
    <property type="entry name" value="Protein_kinase_ATP_BS"/>
</dbReference>
<feature type="signal peptide" evidence="6">
    <location>
        <begin position="1"/>
        <end position="28"/>
    </location>
</feature>
<keyword evidence="1 3" id="KW-0547">Nucleotide-binding</keyword>
<keyword evidence="2 3" id="KW-0067">ATP-binding</keyword>
<dbReference type="InterPro" id="IPR000719">
    <property type="entry name" value="Prot_kinase_dom"/>
</dbReference>
<proteinExistence type="inferred from homology"/>
<dbReference type="PROSITE" id="PS00107">
    <property type="entry name" value="PROTEIN_KINASE_ATP"/>
    <property type="match status" value="1"/>
</dbReference>
<dbReference type="AlphaFoldDB" id="A0A1E1IWE8"/>
<reference evidence="8" key="1">
    <citation type="submission" date="2012-08" db="EMBL/GenBank/DDBJ databases">
        <title>Comparative genomics of metastatic and non-metastatic Leishmania guyanensis provides insights into polygenic factors involved in Leishmania RNA virus infection.</title>
        <authorList>
            <person name="Smith D."/>
            <person name="Hertz-Fowler C."/>
            <person name="Martin R."/>
            <person name="Dickens N."/>
            <person name="Fasel N."/>
            <person name="Falquet L."/>
            <person name="Beverley S."/>
            <person name="Zangger H."/>
            <person name="Calderon-Copete S."/>
            <person name="Mottram J."/>
            <person name="Xenarios I."/>
        </authorList>
    </citation>
    <scope>NUCLEOTIDE SEQUENCE</scope>
    <source>
        <strain evidence="8">MHOM/BR/75/M4147/SSU:IR2SAT-LUC</strain>
    </source>
</reference>
<dbReference type="InterPro" id="IPR008271">
    <property type="entry name" value="Ser/Thr_kinase_AS"/>
</dbReference>
<feature type="binding site" evidence="3">
    <location>
        <position position="150"/>
    </location>
    <ligand>
        <name>ATP</name>
        <dbReference type="ChEBI" id="CHEBI:30616"/>
    </ligand>
</feature>
<evidence type="ECO:0000313" key="8">
    <source>
        <dbReference type="EMBL" id="CCM15616.1"/>
    </source>
</evidence>
<evidence type="ECO:0000256" key="2">
    <source>
        <dbReference type="ARBA" id="ARBA00022840"/>
    </source>
</evidence>
<dbReference type="GO" id="GO:0004674">
    <property type="term" value="F:protein serine/threonine kinase activity"/>
    <property type="evidence" value="ECO:0007669"/>
    <property type="project" value="UniProtKB-KW"/>
</dbReference>
<feature type="compositionally biased region" description="Low complexity" evidence="5">
    <location>
        <begin position="415"/>
        <end position="425"/>
    </location>
</feature>
<dbReference type="Gene3D" id="1.10.510.10">
    <property type="entry name" value="Transferase(Phosphotransferase) domain 1"/>
    <property type="match status" value="1"/>
</dbReference>
<protein>
    <submittedName>
        <fullName evidence="8">Protein kinase, putative,serine/threonine protein kinase sos2, putative</fullName>
    </submittedName>
</protein>
<feature type="compositionally biased region" description="Basic and acidic residues" evidence="5">
    <location>
        <begin position="459"/>
        <end position="471"/>
    </location>
</feature>
<keyword evidence="4 8" id="KW-0723">Serine/threonine-protein kinase</keyword>
<dbReference type="EMBL" id="CALQ01000885">
    <property type="protein sequence ID" value="CCM15616.1"/>
    <property type="molecule type" value="Genomic_DNA"/>
</dbReference>
<dbReference type="GO" id="GO:0005737">
    <property type="term" value="C:cytoplasm"/>
    <property type="evidence" value="ECO:0007669"/>
    <property type="project" value="TreeGrafter"/>
</dbReference>
<organism evidence="8">
    <name type="scientific">Leishmania guyanensis</name>
    <dbReference type="NCBI Taxonomy" id="5670"/>
    <lineage>
        <taxon>Eukaryota</taxon>
        <taxon>Discoba</taxon>
        <taxon>Euglenozoa</taxon>
        <taxon>Kinetoplastea</taxon>
        <taxon>Metakinetoplastina</taxon>
        <taxon>Trypanosomatida</taxon>
        <taxon>Trypanosomatidae</taxon>
        <taxon>Leishmaniinae</taxon>
        <taxon>Leishmania</taxon>
        <taxon>Leishmania guyanensis species complex</taxon>
    </lineage>
</organism>
<evidence type="ECO:0000256" key="6">
    <source>
        <dbReference type="SAM" id="SignalP"/>
    </source>
</evidence>
<dbReference type="PANTHER" id="PTHR24346">
    <property type="entry name" value="MAP/MICROTUBULE AFFINITY-REGULATING KINASE"/>
    <property type="match status" value="1"/>
</dbReference>
<feature type="compositionally biased region" description="Low complexity" evidence="5">
    <location>
        <begin position="441"/>
        <end position="458"/>
    </location>
</feature>
<feature type="region of interest" description="Disordered" evidence="5">
    <location>
        <begin position="408"/>
        <end position="480"/>
    </location>
</feature>
<evidence type="ECO:0000256" key="4">
    <source>
        <dbReference type="RuleBase" id="RU000304"/>
    </source>
</evidence>
<dbReference type="PROSITE" id="PS50011">
    <property type="entry name" value="PROTEIN_KINASE_DOM"/>
    <property type="match status" value="1"/>
</dbReference>
<dbReference type="Pfam" id="PF00069">
    <property type="entry name" value="Pkinase"/>
    <property type="match status" value="1"/>
</dbReference>
<accession>A0A1E1IWE8</accession>
<sequence>MKTLFKGNLTFGGKLLFYSLSSLPGVSAVFPYPSIDIHAILFLSRLIHNDTPPLCSVNSNAWQAIAAATYITCSYISPWCSCTALFHWTQRTYYIYIYCSLVRLFDFTRKLLLVMRRVGDYEILDVVGEGAYSKVKRVRHTPTGCMFVAKIVPKTNQQVESDVRLEISVLRRLKHKNIVQLIEILESTNNYYIILEPVMGGDLCDIIVGMDRPLPEQDVAALLIQLVAGVHVCHCNGVAHRDLKPENLLLGTDGVLKISDFGLSRLHRESNFQASTSEYAHTLTGTLAYVAPEVFGGSYDAFRADIWSMGCIAYVLLTQNFPFGSTTDPHALEFRIRNGEVSIMPSSVSPEAKNLCKWLLSLRPEDRPTLDAVAQHDFFKKYLPAEYLRMTTNRKSPIVHGANMNEFSSQVQEETPSCSPSTSSTKQKHHHLRSGSAARISPSGSAVAGAASSSNHSSESGRDREDMDAHGTHVGSDLEG</sequence>
<dbReference type="SMART" id="SM00220">
    <property type="entry name" value="S_TKc"/>
    <property type="match status" value="1"/>
</dbReference>
<dbReference type="GO" id="GO:0005524">
    <property type="term" value="F:ATP binding"/>
    <property type="evidence" value="ECO:0007669"/>
    <property type="project" value="UniProtKB-UniRule"/>
</dbReference>
<keyword evidence="8" id="KW-0808">Transferase</keyword>
<evidence type="ECO:0000259" key="7">
    <source>
        <dbReference type="PROSITE" id="PS50011"/>
    </source>
</evidence>
<dbReference type="FunFam" id="1.10.510.10:FF:000969">
    <property type="entry name" value="CAMK family protein kinase"/>
    <property type="match status" value="1"/>
</dbReference>
<keyword evidence="6" id="KW-0732">Signal</keyword>
<keyword evidence="8" id="KW-0418">Kinase</keyword>
<dbReference type="InterPro" id="IPR011009">
    <property type="entry name" value="Kinase-like_dom_sf"/>
</dbReference>
<dbReference type="PROSITE" id="PS00108">
    <property type="entry name" value="PROTEIN_KINASE_ST"/>
    <property type="match status" value="1"/>
</dbReference>
<comment type="similarity">
    <text evidence="4">Belongs to the protein kinase superfamily.</text>
</comment>
<gene>
    <name evidence="8" type="primary">LgM4147LRVhigh.22.01031.00550</name>
    <name evidence="8" type="ORF">BN36_2231240</name>
</gene>
<dbReference type="PANTHER" id="PTHR24346:SF75">
    <property type="entry name" value="AURORA KINASE"/>
    <property type="match status" value="1"/>
</dbReference>
<evidence type="ECO:0000256" key="3">
    <source>
        <dbReference type="PROSITE-ProRule" id="PRU10141"/>
    </source>
</evidence>
<evidence type="ECO:0000256" key="5">
    <source>
        <dbReference type="SAM" id="MobiDB-lite"/>
    </source>
</evidence>
<feature type="chain" id="PRO_5009113790" evidence="6">
    <location>
        <begin position="29"/>
        <end position="480"/>
    </location>
</feature>
<evidence type="ECO:0000256" key="1">
    <source>
        <dbReference type="ARBA" id="ARBA00022741"/>
    </source>
</evidence>
<name>A0A1E1IWE8_LEIGU</name>
<dbReference type="SUPFAM" id="SSF56112">
    <property type="entry name" value="Protein kinase-like (PK-like)"/>
    <property type="match status" value="1"/>
</dbReference>